<sequence length="114" mass="12741">MHEVSLAESIVTALLQMQEEQRWKSVVEVRLRIGVLRQVFPDILSFAFSTVSRGTALEGARLVVEDVPLSFRCRDCGTSWKDETALCPSCGSIHRETVAGMELEIESVEVEEQS</sequence>
<dbReference type="GO" id="GO:0051604">
    <property type="term" value="P:protein maturation"/>
    <property type="evidence" value="ECO:0007669"/>
    <property type="project" value="InterPro"/>
</dbReference>
<dbReference type="GO" id="GO:0008270">
    <property type="term" value="F:zinc ion binding"/>
    <property type="evidence" value="ECO:0007669"/>
    <property type="project" value="UniProtKB-UniRule"/>
</dbReference>
<feature type="binding site" evidence="5">
    <location>
        <position position="76"/>
    </location>
    <ligand>
        <name>Zn(2+)</name>
        <dbReference type="ChEBI" id="CHEBI:29105"/>
    </ligand>
</feature>
<dbReference type="AlphaFoldDB" id="A0A4R8MDG1"/>
<organism evidence="6 7">
    <name type="scientific">Aminivibrio pyruvatiphilus</name>
    <dbReference type="NCBI Taxonomy" id="1005740"/>
    <lineage>
        <taxon>Bacteria</taxon>
        <taxon>Thermotogati</taxon>
        <taxon>Synergistota</taxon>
        <taxon>Synergistia</taxon>
        <taxon>Synergistales</taxon>
        <taxon>Aminobacteriaceae</taxon>
        <taxon>Aminivibrio</taxon>
    </lineage>
</organism>
<dbReference type="OrthoDB" id="9800361at2"/>
<feature type="binding site" evidence="5">
    <location>
        <position position="87"/>
    </location>
    <ligand>
        <name>Zn(2+)</name>
        <dbReference type="ChEBI" id="CHEBI:29105"/>
    </ligand>
</feature>
<dbReference type="Gene3D" id="3.30.2320.80">
    <property type="match status" value="1"/>
</dbReference>
<protein>
    <recommendedName>
        <fullName evidence="5">Hydrogenase maturation factor HypA</fullName>
    </recommendedName>
</protein>
<feature type="binding site" evidence="5">
    <location>
        <position position="73"/>
    </location>
    <ligand>
        <name>Zn(2+)</name>
        <dbReference type="ChEBI" id="CHEBI:29105"/>
    </ligand>
</feature>
<comment type="caution">
    <text evidence="6">The sequence shown here is derived from an EMBL/GenBank/DDBJ whole genome shotgun (WGS) entry which is preliminary data.</text>
</comment>
<feature type="binding site" evidence="5">
    <location>
        <position position="2"/>
    </location>
    <ligand>
        <name>Ni(2+)</name>
        <dbReference type="ChEBI" id="CHEBI:49786"/>
    </ligand>
</feature>
<dbReference type="InterPro" id="IPR020538">
    <property type="entry name" value="Hydgase_Ni_incorp_HypA/HybF_CS"/>
</dbReference>
<dbReference type="PANTHER" id="PTHR34535">
    <property type="entry name" value="HYDROGENASE MATURATION FACTOR HYPA"/>
    <property type="match status" value="1"/>
</dbReference>
<evidence type="ECO:0000313" key="7">
    <source>
        <dbReference type="Proteomes" id="UP000295066"/>
    </source>
</evidence>
<dbReference type="Pfam" id="PF01155">
    <property type="entry name" value="HypA"/>
    <property type="match status" value="1"/>
</dbReference>
<evidence type="ECO:0000313" key="6">
    <source>
        <dbReference type="EMBL" id="TDY61846.1"/>
    </source>
</evidence>
<reference evidence="6 7" key="1">
    <citation type="submission" date="2019-03" db="EMBL/GenBank/DDBJ databases">
        <title>Genomic Encyclopedia of Type Strains, Phase IV (KMG-IV): sequencing the most valuable type-strain genomes for metagenomic binning, comparative biology and taxonomic classification.</title>
        <authorList>
            <person name="Goeker M."/>
        </authorList>
    </citation>
    <scope>NUCLEOTIDE SEQUENCE [LARGE SCALE GENOMIC DNA]</scope>
    <source>
        <strain evidence="6 7">DSM 25964</strain>
    </source>
</reference>
<proteinExistence type="inferred from homology"/>
<accession>A0A4R8MDG1</accession>
<name>A0A4R8MDG1_9BACT</name>
<evidence type="ECO:0000256" key="1">
    <source>
        <dbReference type="ARBA" id="ARBA00010748"/>
    </source>
</evidence>
<evidence type="ECO:0000256" key="4">
    <source>
        <dbReference type="ARBA" id="ARBA00022833"/>
    </source>
</evidence>
<evidence type="ECO:0000256" key="2">
    <source>
        <dbReference type="ARBA" id="ARBA00022596"/>
    </source>
</evidence>
<dbReference type="PROSITE" id="PS01249">
    <property type="entry name" value="HYPA"/>
    <property type="match status" value="1"/>
</dbReference>
<dbReference type="NCBIfam" id="TIGR00100">
    <property type="entry name" value="hypA"/>
    <property type="match status" value="1"/>
</dbReference>
<dbReference type="EMBL" id="SORI01000004">
    <property type="protein sequence ID" value="TDY61846.1"/>
    <property type="molecule type" value="Genomic_DNA"/>
</dbReference>
<evidence type="ECO:0000256" key="5">
    <source>
        <dbReference type="HAMAP-Rule" id="MF_00213"/>
    </source>
</evidence>
<gene>
    <name evidence="5" type="primary">hypA</name>
    <name evidence="6" type="ORF">C8D99_10486</name>
</gene>
<comment type="function">
    <text evidence="5">Involved in the maturation of [NiFe] hydrogenases. Required for nickel insertion into the metal center of the hydrogenase.</text>
</comment>
<comment type="similarity">
    <text evidence="1 5">Belongs to the HypA/HybF family.</text>
</comment>
<keyword evidence="3 5" id="KW-0479">Metal-binding</keyword>
<feature type="binding site" evidence="5">
    <location>
        <position position="90"/>
    </location>
    <ligand>
        <name>Zn(2+)</name>
        <dbReference type="ChEBI" id="CHEBI:29105"/>
    </ligand>
</feature>
<dbReference type="GO" id="GO:0016151">
    <property type="term" value="F:nickel cation binding"/>
    <property type="evidence" value="ECO:0007669"/>
    <property type="project" value="UniProtKB-UniRule"/>
</dbReference>
<keyword evidence="2 5" id="KW-0533">Nickel</keyword>
<evidence type="ECO:0000256" key="3">
    <source>
        <dbReference type="ARBA" id="ARBA00022723"/>
    </source>
</evidence>
<dbReference type="RefSeq" id="WP_133956879.1">
    <property type="nucleotide sequence ID" value="NZ_SORI01000004.1"/>
</dbReference>
<keyword evidence="4 5" id="KW-0862">Zinc</keyword>
<dbReference type="Proteomes" id="UP000295066">
    <property type="component" value="Unassembled WGS sequence"/>
</dbReference>
<keyword evidence="7" id="KW-1185">Reference proteome</keyword>
<dbReference type="InterPro" id="IPR000688">
    <property type="entry name" value="HypA/HybF"/>
</dbReference>
<dbReference type="HAMAP" id="MF_00213">
    <property type="entry name" value="HypA_HybF"/>
    <property type="match status" value="1"/>
</dbReference>
<dbReference type="PANTHER" id="PTHR34535:SF3">
    <property type="entry name" value="HYDROGENASE MATURATION FACTOR HYPA"/>
    <property type="match status" value="1"/>
</dbReference>
<dbReference type="PIRSF" id="PIRSF004761">
    <property type="entry name" value="Hydrgn_mat_HypA"/>
    <property type="match status" value="1"/>
</dbReference>